<reference evidence="3" key="3">
    <citation type="submission" date="2015-06" db="UniProtKB">
        <authorList>
            <consortium name="EnsemblProtists"/>
        </authorList>
    </citation>
    <scope>IDENTIFICATION</scope>
</reference>
<dbReference type="RefSeq" id="XP_005837234.1">
    <property type="nucleotide sequence ID" value="XM_005837177.1"/>
</dbReference>
<dbReference type="GeneID" id="17306869"/>
<dbReference type="PaxDb" id="55529-EKX50254"/>
<dbReference type="InterPro" id="IPR018962">
    <property type="entry name" value="DUF1995"/>
</dbReference>
<dbReference type="OMA" id="TAICNIV"/>
<evidence type="ECO:0000313" key="4">
    <source>
        <dbReference type="Proteomes" id="UP000011087"/>
    </source>
</evidence>
<dbReference type="Proteomes" id="UP000011087">
    <property type="component" value="Unassembled WGS sequence"/>
</dbReference>
<dbReference type="eggNOG" id="ENOG502S3S4">
    <property type="taxonomic scope" value="Eukaryota"/>
</dbReference>
<dbReference type="STRING" id="905079.L1JPR1"/>
<proteinExistence type="predicted"/>
<dbReference type="PANTHER" id="PTHR35509:SF1">
    <property type="entry name" value="DOMAIN PROTEIN, PUTATIVE (DUF1995)-RELATED"/>
    <property type="match status" value="1"/>
</dbReference>
<accession>L1JPR1</accession>
<dbReference type="HOGENOM" id="CLU_988484_0_0_1"/>
<organism evidence="2">
    <name type="scientific">Guillardia theta (strain CCMP2712)</name>
    <name type="common">Cryptophyte</name>
    <dbReference type="NCBI Taxonomy" id="905079"/>
    <lineage>
        <taxon>Eukaryota</taxon>
        <taxon>Cryptophyceae</taxon>
        <taxon>Pyrenomonadales</taxon>
        <taxon>Geminigeraceae</taxon>
        <taxon>Guillardia</taxon>
    </lineage>
</organism>
<dbReference type="InterPro" id="IPR053021">
    <property type="entry name" value="Chloroplast_ADK"/>
</dbReference>
<protein>
    <recommendedName>
        <fullName evidence="1">DUF1995 domain-containing protein</fullName>
    </recommendedName>
</protein>
<dbReference type="KEGG" id="gtt:GUITHDRAFT_104068"/>
<dbReference type="AlphaFoldDB" id="L1JPR1"/>
<reference evidence="4" key="2">
    <citation type="submission" date="2012-11" db="EMBL/GenBank/DDBJ databases">
        <authorList>
            <person name="Kuo A."/>
            <person name="Curtis B.A."/>
            <person name="Tanifuji G."/>
            <person name="Burki F."/>
            <person name="Gruber A."/>
            <person name="Irimia M."/>
            <person name="Maruyama S."/>
            <person name="Arias M.C."/>
            <person name="Ball S.G."/>
            <person name="Gile G.H."/>
            <person name="Hirakawa Y."/>
            <person name="Hopkins J.F."/>
            <person name="Rensing S.A."/>
            <person name="Schmutz J."/>
            <person name="Symeonidi A."/>
            <person name="Elias M."/>
            <person name="Eveleigh R.J."/>
            <person name="Herman E.K."/>
            <person name="Klute M.J."/>
            <person name="Nakayama T."/>
            <person name="Obornik M."/>
            <person name="Reyes-Prieto A."/>
            <person name="Armbrust E.V."/>
            <person name="Aves S.J."/>
            <person name="Beiko R.G."/>
            <person name="Coutinho P."/>
            <person name="Dacks J.B."/>
            <person name="Durnford D.G."/>
            <person name="Fast N.M."/>
            <person name="Green B.R."/>
            <person name="Grisdale C."/>
            <person name="Hempe F."/>
            <person name="Henrissat B."/>
            <person name="Hoppner M.P."/>
            <person name="Ishida K.-I."/>
            <person name="Kim E."/>
            <person name="Koreny L."/>
            <person name="Kroth P.G."/>
            <person name="Liu Y."/>
            <person name="Malik S.-B."/>
            <person name="Maier U.G."/>
            <person name="McRose D."/>
            <person name="Mock T."/>
            <person name="Neilson J.A."/>
            <person name="Onodera N.T."/>
            <person name="Poole A.M."/>
            <person name="Pritham E.J."/>
            <person name="Richards T.A."/>
            <person name="Rocap G."/>
            <person name="Roy S.W."/>
            <person name="Sarai C."/>
            <person name="Schaack S."/>
            <person name="Shirato S."/>
            <person name="Slamovits C.H."/>
            <person name="Spencer D.F."/>
            <person name="Suzuki S."/>
            <person name="Worden A.Z."/>
            <person name="Zauner S."/>
            <person name="Barry K."/>
            <person name="Bell C."/>
            <person name="Bharti A.K."/>
            <person name="Crow J.A."/>
            <person name="Grimwood J."/>
            <person name="Kramer R."/>
            <person name="Lindquist E."/>
            <person name="Lucas S."/>
            <person name="Salamov A."/>
            <person name="McFadden G.I."/>
            <person name="Lane C.E."/>
            <person name="Keeling P.J."/>
            <person name="Gray M.W."/>
            <person name="Grigoriev I.V."/>
            <person name="Archibald J.M."/>
        </authorList>
    </citation>
    <scope>NUCLEOTIDE SEQUENCE</scope>
    <source>
        <strain evidence="4">CCMP2712</strain>
    </source>
</reference>
<evidence type="ECO:0000259" key="1">
    <source>
        <dbReference type="Pfam" id="PF09353"/>
    </source>
</evidence>
<evidence type="ECO:0000313" key="3">
    <source>
        <dbReference type="EnsemblProtists" id="EKX50254"/>
    </source>
</evidence>
<keyword evidence="4" id="KW-1185">Reference proteome</keyword>
<feature type="domain" description="DUF1995" evidence="1">
    <location>
        <begin position="6"/>
        <end position="258"/>
    </location>
</feature>
<evidence type="ECO:0000313" key="2">
    <source>
        <dbReference type="EMBL" id="EKX50254.1"/>
    </source>
</evidence>
<dbReference type="Pfam" id="PF09353">
    <property type="entry name" value="DUF1995"/>
    <property type="match status" value="1"/>
</dbReference>
<reference evidence="2 4" key="1">
    <citation type="journal article" date="2012" name="Nature">
        <title>Algal genomes reveal evolutionary mosaicism and the fate of nucleomorphs.</title>
        <authorList>
            <consortium name="DOE Joint Genome Institute"/>
            <person name="Curtis B.A."/>
            <person name="Tanifuji G."/>
            <person name="Burki F."/>
            <person name="Gruber A."/>
            <person name="Irimia M."/>
            <person name="Maruyama S."/>
            <person name="Arias M.C."/>
            <person name="Ball S.G."/>
            <person name="Gile G.H."/>
            <person name="Hirakawa Y."/>
            <person name="Hopkins J.F."/>
            <person name="Kuo A."/>
            <person name="Rensing S.A."/>
            <person name="Schmutz J."/>
            <person name="Symeonidi A."/>
            <person name="Elias M."/>
            <person name="Eveleigh R.J."/>
            <person name="Herman E.K."/>
            <person name="Klute M.J."/>
            <person name="Nakayama T."/>
            <person name="Obornik M."/>
            <person name="Reyes-Prieto A."/>
            <person name="Armbrust E.V."/>
            <person name="Aves S.J."/>
            <person name="Beiko R.G."/>
            <person name="Coutinho P."/>
            <person name="Dacks J.B."/>
            <person name="Durnford D.G."/>
            <person name="Fast N.M."/>
            <person name="Green B.R."/>
            <person name="Grisdale C.J."/>
            <person name="Hempel F."/>
            <person name="Henrissat B."/>
            <person name="Hoppner M.P."/>
            <person name="Ishida K."/>
            <person name="Kim E."/>
            <person name="Koreny L."/>
            <person name="Kroth P.G."/>
            <person name="Liu Y."/>
            <person name="Malik S.B."/>
            <person name="Maier U.G."/>
            <person name="McRose D."/>
            <person name="Mock T."/>
            <person name="Neilson J.A."/>
            <person name="Onodera N.T."/>
            <person name="Poole A.M."/>
            <person name="Pritham E.J."/>
            <person name="Richards T.A."/>
            <person name="Rocap G."/>
            <person name="Roy S.W."/>
            <person name="Sarai C."/>
            <person name="Schaack S."/>
            <person name="Shirato S."/>
            <person name="Slamovits C.H."/>
            <person name="Spencer D.F."/>
            <person name="Suzuki S."/>
            <person name="Worden A.Z."/>
            <person name="Zauner S."/>
            <person name="Barry K."/>
            <person name="Bell C."/>
            <person name="Bharti A.K."/>
            <person name="Crow J.A."/>
            <person name="Grimwood J."/>
            <person name="Kramer R."/>
            <person name="Lindquist E."/>
            <person name="Lucas S."/>
            <person name="Salamov A."/>
            <person name="McFadden G.I."/>
            <person name="Lane C.E."/>
            <person name="Keeling P.J."/>
            <person name="Gray M.W."/>
            <person name="Grigoriev I.V."/>
            <person name="Archibald J.M."/>
        </authorList>
    </citation>
    <scope>NUCLEOTIDE SEQUENCE</scope>
    <source>
        <strain evidence="2 4">CCMP2712</strain>
    </source>
</reference>
<dbReference type="EnsemblProtists" id="EKX50254">
    <property type="protein sequence ID" value="EKX50254"/>
    <property type="gene ID" value="GUITHDRAFT_104068"/>
</dbReference>
<gene>
    <name evidence="2" type="ORF">GUITHDRAFT_104068</name>
</gene>
<sequence>MSENLPKNIKDSLQQLRDAMQAALSSKCSRMDIEFPYGSNIGVEGRKTATDSEVPMVMQDDAQASDRELARAMVEMFRGTEIEQNLVVAFMDSPQANKATKRWAGAFAGKVIVLDSKQNKRPARAGGGGFGASVKGTAVKAKTSAIPEGTEVLIVVSPSVKDLKALEQICSEVGMGCLVILANARLDELNYESESQRNFFLNEFERVYHLRPSPSPSWNGGVLFRAFPGDWVVAMPRKIGPPKVLYRSSQKPSTEVIDVALRKEKEATESSGGFPNPFSFFQ</sequence>
<dbReference type="PANTHER" id="PTHR35509">
    <property type="entry name" value="DOMAIN PROTEIN, PUTATIVE (DUF1995)-RELATED"/>
    <property type="match status" value="1"/>
</dbReference>
<dbReference type="OrthoDB" id="427467at2759"/>
<dbReference type="EMBL" id="JH992979">
    <property type="protein sequence ID" value="EKX50254.1"/>
    <property type="molecule type" value="Genomic_DNA"/>
</dbReference>
<name>L1JPR1_GUITC</name>